<feature type="region of interest" description="Disordered" evidence="1">
    <location>
        <begin position="58"/>
        <end position="79"/>
    </location>
</feature>
<dbReference type="EMBL" id="BGPR01032983">
    <property type="protein sequence ID" value="GBO06742.1"/>
    <property type="molecule type" value="Genomic_DNA"/>
</dbReference>
<keyword evidence="3" id="KW-1185">Reference proteome</keyword>
<evidence type="ECO:0000313" key="2">
    <source>
        <dbReference type="EMBL" id="GBO06742.1"/>
    </source>
</evidence>
<proteinExistence type="predicted"/>
<feature type="compositionally biased region" description="Basic and acidic residues" evidence="1">
    <location>
        <begin position="58"/>
        <end position="68"/>
    </location>
</feature>
<protein>
    <submittedName>
        <fullName evidence="2">Uncharacterized protein</fullName>
    </submittedName>
</protein>
<dbReference type="Proteomes" id="UP000499080">
    <property type="component" value="Unassembled WGS sequence"/>
</dbReference>
<gene>
    <name evidence="2" type="ORF">AVEN_66960_1</name>
</gene>
<organism evidence="2 3">
    <name type="scientific">Araneus ventricosus</name>
    <name type="common">Orbweaver spider</name>
    <name type="synonym">Epeira ventricosa</name>
    <dbReference type="NCBI Taxonomy" id="182803"/>
    <lineage>
        <taxon>Eukaryota</taxon>
        <taxon>Metazoa</taxon>
        <taxon>Ecdysozoa</taxon>
        <taxon>Arthropoda</taxon>
        <taxon>Chelicerata</taxon>
        <taxon>Arachnida</taxon>
        <taxon>Araneae</taxon>
        <taxon>Araneomorphae</taxon>
        <taxon>Entelegynae</taxon>
        <taxon>Araneoidea</taxon>
        <taxon>Araneidae</taxon>
        <taxon>Araneus</taxon>
    </lineage>
</organism>
<reference evidence="2 3" key="1">
    <citation type="journal article" date="2019" name="Sci. Rep.">
        <title>Orb-weaving spider Araneus ventricosus genome elucidates the spidroin gene catalogue.</title>
        <authorList>
            <person name="Kono N."/>
            <person name="Nakamura H."/>
            <person name="Ohtoshi R."/>
            <person name="Moran D.A.P."/>
            <person name="Shinohara A."/>
            <person name="Yoshida Y."/>
            <person name="Fujiwara M."/>
            <person name="Mori M."/>
            <person name="Tomita M."/>
            <person name="Arakawa K."/>
        </authorList>
    </citation>
    <scope>NUCLEOTIDE SEQUENCE [LARGE SCALE GENOMIC DNA]</scope>
</reference>
<accession>A0A4Y2U296</accession>
<comment type="caution">
    <text evidence="2">The sequence shown here is derived from an EMBL/GenBank/DDBJ whole genome shotgun (WGS) entry which is preliminary data.</text>
</comment>
<name>A0A4Y2U296_ARAVE</name>
<dbReference type="AlphaFoldDB" id="A0A4Y2U296"/>
<evidence type="ECO:0000256" key="1">
    <source>
        <dbReference type="SAM" id="MobiDB-lite"/>
    </source>
</evidence>
<sequence>MPGSGCQLPLYGSVRFKKFGHCLVCYICPPNLRSPVLNTLLKAQNTHLSFSPNYPRRRDGNLIKEPNGRGRRVITSTSPSTGKLAETDFGIIHFIIISE</sequence>
<evidence type="ECO:0000313" key="3">
    <source>
        <dbReference type="Proteomes" id="UP000499080"/>
    </source>
</evidence>